<comment type="caution">
    <text evidence="2">The sequence shown here is derived from an EMBL/GenBank/DDBJ whole genome shotgun (WGS) entry which is preliminary data.</text>
</comment>
<dbReference type="CDD" id="cd00143">
    <property type="entry name" value="PP2Cc"/>
    <property type="match status" value="1"/>
</dbReference>
<evidence type="ECO:0000313" key="2">
    <source>
        <dbReference type="EMBL" id="RDU22816.1"/>
    </source>
</evidence>
<dbReference type="SMART" id="SM00331">
    <property type="entry name" value="PP2C_SIG"/>
    <property type="match status" value="1"/>
</dbReference>
<dbReference type="PROSITE" id="PS51746">
    <property type="entry name" value="PPM_2"/>
    <property type="match status" value="1"/>
</dbReference>
<reference evidence="2 3" key="1">
    <citation type="submission" date="2018-07" db="EMBL/GenBank/DDBJ databases">
        <title>Anaerosacharophilus polymeroproducens gen. nov. sp. nov., an anaerobic bacterium isolated from salt field.</title>
        <authorList>
            <person name="Kim W."/>
            <person name="Yang S.-H."/>
            <person name="Oh J."/>
            <person name="Lee J.-H."/>
            <person name="Kwon K.K."/>
        </authorList>
    </citation>
    <scope>NUCLEOTIDE SEQUENCE [LARGE SCALE GENOMIC DNA]</scope>
    <source>
        <strain evidence="2 3">MCWD5</strain>
    </source>
</reference>
<protein>
    <submittedName>
        <fullName evidence="2">Serine/threonine-protein phosphatase</fullName>
    </submittedName>
</protein>
<dbReference type="SUPFAM" id="SSF81606">
    <property type="entry name" value="PP2C-like"/>
    <property type="match status" value="1"/>
</dbReference>
<sequence>MNFMVSASTDIGIKKSTNQDSLMVKTLKTGKGRMTFAVLCDGMGGLAKGEVASATVINAFHNWMMNQLPILCKTGFEDFEIQEQWETIIEIMNQKIMNYGNQQNIKLGTTVVAMLLTEERYYIANVGDSRIYKISDKVEILTEDQTVVAREVKNGNISQEEARIDPRRNVLLQCVGASDYVSADFLFGNTEKDVTYMLCSDGFRHEINDSEIQQFLNPEELTKVATMKQNADYLIDLNKKRQETDNISVILVRTF</sequence>
<keyword evidence="3" id="KW-1185">Reference proteome</keyword>
<evidence type="ECO:0000313" key="3">
    <source>
        <dbReference type="Proteomes" id="UP000255036"/>
    </source>
</evidence>
<dbReference type="Proteomes" id="UP000255036">
    <property type="component" value="Unassembled WGS sequence"/>
</dbReference>
<dbReference type="SMART" id="SM00332">
    <property type="entry name" value="PP2Cc"/>
    <property type="match status" value="1"/>
</dbReference>
<feature type="domain" description="PPM-type phosphatase" evidence="1">
    <location>
        <begin position="4"/>
        <end position="254"/>
    </location>
</feature>
<dbReference type="OrthoDB" id="9801841at2"/>
<evidence type="ECO:0000259" key="1">
    <source>
        <dbReference type="PROSITE" id="PS51746"/>
    </source>
</evidence>
<proteinExistence type="predicted"/>
<dbReference type="EMBL" id="QRCT01000045">
    <property type="protein sequence ID" value="RDU22816.1"/>
    <property type="molecule type" value="Genomic_DNA"/>
</dbReference>
<dbReference type="Pfam" id="PF13672">
    <property type="entry name" value="PP2C_2"/>
    <property type="match status" value="1"/>
</dbReference>
<dbReference type="InterPro" id="IPR036457">
    <property type="entry name" value="PPM-type-like_dom_sf"/>
</dbReference>
<dbReference type="AlphaFoldDB" id="A0A371ATB2"/>
<organism evidence="2 3">
    <name type="scientific">Anaerosacchariphilus polymeriproducens</name>
    <dbReference type="NCBI Taxonomy" id="1812858"/>
    <lineage>
        <taxon>Bacteria</taxon>
        <taxon>Bacillati</taxon>
        <taxon>Bacillota</taxon>
        <taxon>Clostridia</taxon>
        <taxon>Lachnospirales</taxon>
        <taxon>Lachnospiraceae</taxon>
        <taxon>Anaerosacchariphilus</taxon>
    </lineage>
</organism>
<dbReference type="InterPro" id="IPR001932">
    <property type="entry name" value="PPM-type_phosphatase-like_dom"/>
</dbReference>
<accession>A0A371ATB2</accession>
<dbReference type="Gene3D" id="3.60.40.10">
    <property type="entry name" value="PPM-type phosphatase domain"/>
    <property type="match status" value="1"/>
</dbReference>
<gene>
    <name evidence="2" type="ORF">DWV06_12780</name>
</gene>
<name>A0A371ATB2_9FIRM</name>